<feature type="region of interest" description="Disordered" evidence="1">
    <location>
        <begin position="21"/>
        <end position="95"/>
    </location>
</feature>
<organism evidence="4 5">
    <name type="scientific">Saccharopolyspora hirsuta</name>
    <dbReference type="NCBI Taxonomy" id="1837"/>
    <lineage>
        <taxon>Bacteria</taxon>
        <taxon>Bacillati</taxon>
        <taxon>Actinomycetota</taxon>
        <taxon>Actinomycetes</taxon>
        <taxon>Pseudonocardiales</taxon>
        <taxon>Pseudonocardiaceae</taxon>
        <taxon>Saccharopolyspora</taxon>
    </lineage>
</organism>
<feature type="compositionally biased region" description="Basic and acidic residues" evidence="1">
    <location>
        <begin position="56"/>
        <end position="76"/>
    </location>
</feature>
<comment type="caution">
    <text evidence="4">The sequence shown here is derived from an EMBL/GenBank/DDBJ whole genome shotgun (WGS) entry which is preliminary data.</text>
</comment>
<proteinExistence type="predicted"/>
<dbReference type="InterPro" id="IPR025326">
    <property type="entry name" value="DUF4232"/>
</dbReference>
<feature type="signal peptide" evidence="2">
    <location>
        <begin position="1"/>
        <end position="22"/>
    </location>
</feature>
<feature type="chain" id="PRO_5039078016" evidence="2">
    <location>
        <begin position="23"/>
        <end position="216"/>
    </location>
</feature>
<gene>
    <name evidence="4" type="ORF">F1721_20100</name>
</gene>
<evidence type="ECO:0000259" key="3">
    <source>
        <dbReference type="Pfam" id="PF14016"/>
    </source>
</evidence>
<evidence type="ECO:0000256" key="2">
    <source>
        <dbReference type="SAM" id="SignalP"/>
    </source>
</evidence>
<accession>A0A5M7BSB0</accession>
<name>A0A5M7BSB0_SACHI</name>
<feature type="domain" description="DUF4232" evidence="3">
    <location>
        <begin position="75"/>
        <end position="209"/>
    </location>
</feature>
<evidence type="ECO:0000313" key="5">
    <source>
        <dbReference type="Proteomes" id="UP000323946"/>
    </source>
</evidence>
<sequence>MRKRVVGATVVLAAGLALSGCAAGSGQSPASPAEPQVNGQSVAAGEQTATGDQTETGERAEGSGDNGRSDEDRPCTGRDLTAQYQSGEASPAGGEGTLLVTKKDANDPCVLDRYPDLRVLDGNGQPLSTTVQHTLEPAPSRVPMPGPAYDQAVLSLKWTTAEGCGSSSSQLALNLVGSDDWADALQVPVNTGEQDVFGSLCAGSTVDVSAFGAGVS</sequence>
<keyword evidence="2" id="KW-0732">Signal</keyword>
<evidence type="ECO:0000256" key="1">
    <source>
        <dbReference type="SAM" id="MobiDB-lite"/>
    </source>
</evidence>
<feature type="compositionally biased region" description="Low complexity" evidence="1">
    <location>
        <begin position="21"/>
        <end position="35"/>
    </location>
</feature>
<protein>
    <submittedName>
        <fullName evidence="4">DUF4232 domain-containing protein</fullName>
    </submittedName>
</protein>
<evidence type="ECO:0000313" key="4">
    <source>
        <dbReference type="EMBL" id="KAA5831077.1"/>
    </source>
</evidence>
<dbReference type="RefSeq" id="WP_150068286.1">
    <property type="nucleotide sequence ID" value="NZ_JBEPDJ010000001.1"/>
</dbReference>
<dbReference type="AlphaFoldDB" id="A0A5M7BSB0"/>
<dbReference type="Pfam" id="PF14016">
    <property type="entry name" value="DUF4232"/>
    <property type="match status" value="1"/>
</dbReference>
<dbReference type="OrthoDB" id="5175658at2"/>
<dbReference type="EMBL" id="VWPH01000009">
    <property type="protein sequence ID" value="KAA5831077.1"/>
    <property type="molecule type" value="Genomic_DNA"/>
</dbReference>
<dbReference type="PROSITE" id="PS51257">
    <property type="entry name" value="PROKAR_LIPOPROTEIN"/>
    <property type="match status" value="1"/>
</dbReference>
<feature type="compositionally biased region" description="Polar residues" evidence="1">
    <location>
        <begin position="37"/>
        <end position="54"/>
    </location>
</feature>
<reference evidence="4 5" key="1">
    <citation type="submission" date="2019-09" db="EMBL/GenBank/DDBJ databases">
        <title>Draft genome sequence of the thermophilic Saccharopolyspora hirsuta VKM Ac-666T.</title>
        <authorList>
            <person name="Lobastova T.G."/>
            <person name="Fokina V."/>
            <person name="Bragin E.Y."/>
            <person name="Shtratnikova V.Y."/>
            <person name="Starodumova I.P."/>
            <person name="Tarlachkov S.V."/>
            <person name="Donova M.V."/>
        </authorList>
    </citation>
    <scope>NUCLEOTIDE SEQUENCE [LARGE SCALE GENOMIC DNA]</scope>
    <source>
        <strain evidence="4 5">VKM Ac-666</strain>
    </source>
</reference>
<keyword evidence="5" id="KW-1185">Reference proteome</keyword>
<dbReference type="Proteomes" id="UP000323946">
    <property type="component" value="Unassembled WGS sequence"/>
</dbReference>